<sequence length="318" mass="36105">MQYTVFENGLDFILSAINNLSVANEGAIDEAEKKRLIKYALLHLSSGIELVFKHHLLQENWTYVFADMNKARKKDLETGDLKSADSETIIGRLENLCDINLNESDKRCLKNLRGRRNKAEHFKLDENILSIESSIHKSISILIKFIAEHYDIEEFSEEERQLFFEIKDAMRGLTQHYDDAKLLARKELEQSGESAIICPECKEKFLVIDGGSVKCCFCKYEDSGESAAEDYVNNVLGMDAYSTIKDGGEYPLYTCLECGCESFVFDYEKGTAICFSCGHQCDIDELSFCSCCGALLYNHADCIEICSDCLDYKINKDD</sequence>
<dbReference type="Proteomes" id="UP000245702">
    <property type="component" value="Unassembled WGS sequence"/>
</dbReference>
<protein>
    <recommendedName>
        <fullName evidence="3">DUF4145 domain-containing protein</fullName>
    </recommendedName>
</protein>
<evidence type="ECO:0008006" key="3">
    <source>
        <dbReference type="Google" id="ProtNLM"/>
    </source>
</evidence>
<gene>
    <name evidence="1" type="ORF">SSPH_01860</name>
</gene>
<evidence type="ECO:0000313" key="1">
    <source>
        <dbReference type="EMBL" id="CVK19211.1"/>
    </source>
</evidence>
<comment type="caution">
    <text evidence="1">The sequence shown here is derived from an EMBL/GenBank/DDBJ whole genome shotgun (WGS) entry which is preliminary data.</text>
</comment>
<keyword evidence="2" id="KW-1185">Reference proteome</keyword>
<accession>A0ABM9W2B4</accession>
<reference evidence="1 2" key="1">
    <citation type="submission" date="2016-01" db="EMBL/GenBank/DDBJ databases">
        <authorList>
            <person name="Brown R."/>
        </authorList>
    </citation>
    <scope>NUCLEOTIDE SEQUENCE [LARGE SCALE GENOMIC DNA]</scope>
    <source>
        <strain evidence="1">Sporomusa sphaeroides DSM 2875</strain>
    </source>
</reference>
<proteinExistence type="predicted"/>
<dbReference type="EMBL" id="FCOW01000008">
    <property type="protein sequence ID" value="CVK19211.1"/>
    <property type="molecule type" value="Genomic_DNA"/>
</dbReference>
<dbReference type="RefSeq" id="WP_143558986.1">
    <property type="nucleotide sequence ID" value="NZ_CP146991.1"/>
</dbReference>
<organism evidence="1 2">
    <name type="scientific">Sporomusa sphaeroides DSM 2875</name>
    <dbReference type="NCBI Taxonomy" id="1337886"/>
    <lineage>
        <taxon>Bacteria</taxon>
        <taxon>Bacillati</taxon>
        <taxon>Bacillota</taxon>
        <taxon>Negativicutes</taxon>
        <taxon>Selenomonadales</taxon>
        <taxon>Sporomusaceae</taxon>
        <taxon>Sporomusa</taxon>
    </lineage>
</organism>
<name>A0ABM9W2B4_9FIRM</name>
<evidence type="ECO:0000313" key="2">
    <source>
        <dbReference type="Proteomes" id="UP000245702"/>
    </source>
</evidence>